<accession>A0AAV3ZGN3</accession>
<dbReference type="AlphaFoldDB" id="A0AAV3ZGN3"/>
<dbReference type="EMBL" id="BLXT01002363">
    <property type="protein sequence ID" value="GFN93641.1"/>
    <property type="molecule type" value="Genomic_DNA"/>
</dbReference>
<comment type="caution">
    <text evidence="1">The sequence shown here is derived from an EMBL/GenBank/DDBJ whole genome shotgun (WGS) entry which is preliminary data.</text>
</comment>
<keyword evidence="2" id="KW-1185">Reference proteome</keyword>
<feature type="non-terminal residue" evidence="1">
    <location>
        <position position="174"/>
    </location>
</feature>
<evidence type="ECO:0008006" key="3">
    <source>
        <dbReference type="Google" id="ProtNLM"/>
    </source>
</evidence>
<sequence>MCLAFFLVKIPTGKLRSSGMLPWPYVCPGENPKALWIKCHPHKFKDSAGLGGVVNQRGIMAYAMWILPVFQLALWLGFCSAADFTKSECFDTKEPNQQGSITISCPEDHVISVDGAVFGSNKWGACIITEDDCTEQTKIFAVCDGLVNCTRNFKTFTRTCGYSTMLVLGYSCIK</sequence>
<gene>
    <name evidence="1" type="ORF">PoB_002014700</name>
</gene>
<proteinExistence type="predicted"/>
<evidence type="ECO:0000313" key="1">
    <source>
        <dbReference type="EMBL" id="GFN93641.1"/>
    </source>
</evidence>
<evidence type="ECO:0000313" key="2">
    <source>
        <dbReference type="Proteomes" id="UP000735302"/>
    </source>
</evidence>
<protein>
    <recommendedName>
        <fullName evidence="3">SUEL-type lectin domain-containing protein</fullName>
    </recommendedName>
</protein>
<dbReference type="Proteomes" id="UP000735302">
    <property type="component" value="Unassembled WGS sequence"/>
</dbReference>
<organism evidence="1 2">
    <name type="scientific">Plakobranchus ocellatus</name>
    <dbReference type="NCBI Taxonomy" id="259542"/>
    <lineage>
        <taxon>Eukaryota</taxon>
        <taxon>Metazoa</taxon>
        <taxon>Spiralia</taxon>
        <taxon>Lophotrochozoa</taxon>
        <taxon>Mollusca</taxon>
        <taxon>Gastropoda</taxon>
        <taxon>Heterobranchia</taxon>
        <taxon>Euthyneura</taxon>
        <taxon>Panpulmonata</taxon>
        <taxon>Sacoglossa</taxon>
        <taxon>Placobranchoidea</taxon>
        <taxon>Plakobranchidae</taxon>
        <taxon>Plakobranchus</taxon>
    </lineage>
</organism>
<name>A0AAV3ZGN3_9GAST</name>
<reference evidence="1 2" key="1">
    <citation type="journal article" date="2021" name="Elife">
        <title>Chloroplast acquisition without the gene transfer in kleptoplastic sea slugs, Plakobranchus ocellatus.</title>
        <authorList>
            <person name="Maeda T."/>
            <person name="Takahashi S."/>
            <person name="Yoshida T."/>
            <person name="Shimamura S."/>
            <person name="Takaki Y."/>
            <person name="Nagai Y."/>
            <person name="Toyoda A."/>
            <person name="Suzuki Y."/>
            <person name="Arimoto A."/>
            <person name="Ishii H."/>
            <person name="Satoh N."/>
            <person name="Nishiyama T."/>
            <person name="Hasebe M."/>
            <person name="Maruyama T."/>
            <person name="Minagawa J."/>
            <person name="Obokata J."/>
            <person name="Shigenobu S."/>
        </authorList>
    </citation>
    <scope>NUCLEOTIDE SEQUENCE [LARGE SCALE GENOMIC DNA]</scope>
</reference>